<evidence type="ECO:0000256" key="4">
    <source>
        <dbReference type="ARBA" id="ARBA00022679"/>
    </source>
</evidence>
<dbReference type="EMBL" id="WLZY01000005">
    <property type="protein sequence ID" value="NDL58780.1"/>
    <property type="molecule type" value="Genomic_DNA"/>
</dbReference>
<gene>
    <name evidence="12" type="ORF">F7O44_17050</name>
</gene>
<feature type="transmembrane region" description="Helical" evidence="10">
    <location>
        <begin position="108"/>
        <end position="126"/>
    </location>
</feature>
<dbReference type="GO" id="GO:0005524">
    <property type="term" value="F:ATP binding"/>
    <property type="evidence" value="ECO:0007669"/>
    <property type="project" value="UniProtKB-KW"/>
</dbReference>
<dbReference type="SMART" id="SM00387">
    <property type="entry name" value="HATPase_c"/>
    <property type="match status" value="1"/>
</dbReference>
<evidence type="ECO:0000256" key="8">
    <source>
        <dbReference type="ARBA" id="ARBA00023012"/>
    </source>
</evidence>
<evidence type="ECO:0000256" key="7">
    <source>
        <dbReference type="ARBA" id="ARBA00022840"/>
    </source>
</evidence>
<proteinExistence type="predicted"/>
<evidence type="ECO:0000313" key="13">
    <source>
        <dbReference type="Proteomes" id="UP000460435"/>
    </source>
</evidence>
<dbReference type="GO" id="GO:0046983">
    <property type="term" value="F:protein dimerization activity"/>
    <property type="evidence" value="ECO:0007669"/>
    <property type="project" value="InterPro"/>
</dbReference>
<organism evidence="12 13">
    <name type="scientific">Phytoactinopolyspora mesophila</name>
    <dbReference type="NCBI Taxonomy" id="2650750"/>
    <lineage>
        <taxon>Bacteria</taxon>
        <taxon>Bacillati</taxon>
        <taxon>Actinomycetota</taxon>
        <taxon>Actinomycetes</taxon>
        <taxon>Jiangellales</taxon>
        <taxon>Jiangellaceae</taxon>
        <taxon>Phytoactinopolyspora</taxon>
    </lineage>
</organism>
<dbReference type="SUPFAM" id="SSF55874">
    <property type="entry name" value="ATPase domain of HSP90 chaperone/DNA topoisomerase II/histidine kinase"/>
    <property type="match status" value="1"/>
</dbReference>
<evidence type="ECO:0000256" key="1">
    <source>
        <dbReference type="ARBA" id="ARBA00000085"/>
    </source>
</evidence>
<keyword evidence="13" id="KW-1185">Reference proteome</keyword>
<keyword evidence="8" id="KW-0902">Two-component regulatory system</keyword>
<feature type="domain" description="Histidine kinase/HSP90-like ATPase" evidence="11">
    <location>
        <begin position="288"/>
        <end position="383"/>
    </location>
</feature>
<dbReference type="InterPro" id="IPR011712">
    <property type="entry name" value="Sig_transdc_His_kin_sub3_dim/P"/>
</dbReference>
<feature type="transmembrane region" description="Helical" evidence="10">
    <location>
        <begin position="79"/>
        <end position="101"/>
    </location>
</feature>
<protein>
    <recommendedName>
        <fullName evidence="2">histidine kinase</fullName>
        <ecNumber evidence="2">2.7.13.3</ecNumber>
    </recommendedName>
</protein>
<keyword evidence="10" id="KW-1133">Transmembrane helix</keyword>
<keyword evidence="10" id="KW-0472">Membrane</keyword>
<reference evidence="12 13" key="1">
    <citation type="submission" date="2019-11" db="EMBL/GenBank/DDBJ databases">
        <authorList>
            <person name="Li X.-J."/>
            <person name="Feng X.-M."/>
        </authorList>
    </citation>
    <scope>NUCLEOTIDE SEQUENCE [LARGE SCALE GENOMIC DNA]</scope>
    <source>
        <strain evidence="12 13">XMNu-373</strain>
    </source>
</reference>
<dbReference type="Gene3D" id="3.30.565.10">
    <property type="entry name" value="Histidine kinase-like ATPase, C-terminal domain"/>
    <property type="match status" value="1"/>
</dbReference>
<dbReference type="PANTHER" id="PTHR24421:SF10">
    <property type="entry name" value="NITRATE_NITRITE SENSOR PROTEIN NARQ"/>
    <property type="match status" value="1"/>
</dbReference>
<evidence type="ECO:0000256" key="10">
    <source>
        <dbReference type="SAM" id="Phobius"/>
    </source>
</evidence>
<evidence type="ECO:0000259" key="11">
    <source>
        <dbReference type="SMART" id="SM00387"/>
    </source>
</evidence>
<evidence type="ECO:0000256" key="2">
    <source>
        <dbReference type="ARBA" id="ARBA00012438"/>
    </source>
</evidence>
<keyword evidence="3" id="KW-0597">Phosphoprotein</keyword>
<dbReference type="AlphaFoldDB" id="A0A7K3M6C0"/>
<feature type="transmembrane region" description="Helical" evidence="10">
    <location>
        <begin position="138"/>
        <end position="161"/>
    </location>
</feature>
<feature type="transmembrane region" description="Helical" evidence="10">
    <location>
        <begin position="13"/>
        <end position="31"/>
    </location>
</feature>
<evidence type="ECO:0000256" key="9">
    <source>
        <dbReference type="SAM" id="MobiDB-lite"/>
    </source>
</evidence>
<feature type="transmembrane region" description="Helical" evidence="10">
    <location>
        <begin position="43"/>
        <end position="59"/>
    </location>
</feature>
<dbReference type="InterPro" id="IPR050482">
    <property type="entry name" value="Sensor_HK_TwoCompSys"/>
</dbReference>
<dbReference type="Pfam" id="PF07730">
    <property type="entry name" value="HisKA_3"/>
    <property type="match status" value="1"/>
</dbReference>
<dbReference type="InterPro" id="IPR003594">
    <property type="entry name" value="HATPase_dom"/>
</dbReference>
<evidence type="ECO:0000256" key="6">
    <source>
        <dbReference type="ARBA" id="ARBA00022777"/>
    </source>
</evidence>
<comment type="catalytic activity">
    <reaction evidence="1">
        <text>ATP + protein L-histidine = ADP + protein N-phospho-L-histidine.</text>
        <dbReference type="EC" id="2.7.13.3"/>
    </reaction>
</comment>
<keyword evidence="6 12" id="KW-0418">Kinase</keyword>
<sequence>MRFPDVSRVWRELWPVLLILIPGLGGTRGASGDQLDWSREPDLLAYALVVFAAVSAVMLRRRPGVTLACSGGAVVTYLLGGYAFGPMLIAVPVAAVGTALAWPLRKALLWNGLLGLSVHVAGGVRFGTELAADQGLPFLGWVGASFTAVAVPTAIGAAVRIRRESEAGVREAQARRAVSEERLRMARELHDSVGHGLAVIAMQAGVALHVLERNPDKARETLEAIREASKESLDRLRAELQLLREPEHDDAPRRPGLGLADAGALFDRVRRGGVEVDADVQAGHVLPELDVAAYHIVQESLTNILRHSDARLARVRVAWSGDDLEIAVTDDGRGERTGRLTETSGGMGIPGMRARAEALGGDLEAGPAPEGGFVVRARLPRPAGPHPADPRAAGQKAGTGLSVPGSTP</sequence>
<dbReference type="PANTHER" id="PTHR24421">
    <property type="entry name" value="NITRATE/NITRITE SENSOR PROTEIN NARX-RELATED"/>
    <property type="match status" value="1"/>
</dbReference>
<dbReference type="EC" id="2.7.13.3" evidence="2"/>
<feature type="region of interest" description="Disordered" evidence="9">
    <location>
        <begin position="377"/>
        <end position="408"/>
    </location>
</feature>
<evidence type="ECO:0000256" key="5">
    <source>
        <dbReference type="ARBA" id="ARBA00022741"/>
    </source>
</evidence>
<dbReference type="Pfam" id="PF02518">
    <property type="entry name" value="HATPase_c"/>
    <property type="match status" value="1"/>
</dbReference>
<dbReference type="GO" id="GO:0016020">
    <property type="term" value="C:membrane"/>
    <property type="evidence" value="ECO:0007669"/>
    <property type="project" value="InterPro"/>
</dbReference>
<keyword evidence="5" id="KW-0547">Nucleotide-binding</keyword>
<evidence type="ECO:0000256" key="3">
    <source>
        <dbReference type="ARBA" id="ARBA00022553"/>
    </source>
</evidence>
<dbReference type="Gene3D" id="1.20.5.1930">
    <property type="match status" value="1"/>
</dbReference>
<dbReference type="GO" id="GO:0000155">
    <property type="term" value="F:phosphorelay sensor kinase activity"/>
    <property type="evidence" value="ECO:0007669"/>
    <property type="project" value="InterPro"/>
</dbReference>
<dbReference type="Proteomes" id="UP000460435">
    <property type="component" value="Unassembled WGS sequence"/>
</dbReference>
<dbReference type="InterPro" id="IPR036890">
    <property type="entry name" value="HATPase_C_sf"/>
</dbReference>
<accession>A0A7K3M6C0</accession>
<dbReference type="RefSeq" id="WP_162451457.1">
    <property type="nucleotide sequence ID" value="NZ_WLZY01000005.1"/>
</dbReference>
<name>A0A7K3M6C0_9ACTN</name>
<evidence type="ECO:0000313" key="12">
    <source>
        <dbReference type="EMBL" id="NDL58780.1"/>
    </source>
</evidence>
<keyword evidence="7" id="KW-0067">ATP-binding</keyword>
<dbReference type="CDD" id="cd16917">
    <property type="entry name" value="HATPase_UhpB-NarQ-NarX-like"/>
    <property type="match status" value="1"/>
</dbReference>
<keyword evidence="4" id="KW-0808">Transferase</keyword>
<keyword evidence="10" id="KW-0812">Transmembrane</keyword>
<comment type="caution">
    <text evidence="12">The sequence shown here is derived from an EMBL/GenBank/DDBJ whole genome shotgun (WGS) entry which is preliminary data.</text>
</comment>